<evidence type="ECO:0008006" key="3">
    <source>
        <dbReference type="Google" id="ProtNLM"/>
    </source>
</evidence>
<sequence>MSRLSPAVRRSPVARRSLVGSIAMASSSAGERTHLLSLGDRDELDDTAGIFTATEEKNPALLLWIGPALACALAYALYNIFIKKGSTSIHPVLGGVILQIVAALLGACLLGALVLTGDGGADVMIQYDREGVMYAVWAGVAVGVAEMLSFSVSGMGVQVTQSIPVIIGGSVVFGSVLGLVMLGEAMTTQGWLGIGLVVAGISLVAPESS</sequence>
<reference evidence="2" key="1">
    <citation type="submission" date="2021-01" db="EMBL/GenBank/DDBJ databases">
        <authorList>
            <person name="Corre E."/>
            <person name="Pelletier E."/>
            <person name="Niang G."/>
            <person name="Scheremetjew M."/>
            <person name="Finn R."/>
            <person name="Kale V."/>
            <person name="Holt S."/>
            <person name="Cochrane G."/>
            <person name="Meng A."/>
            <person name="Brown T."/>
            <person name="Cohen L."/>
        </authorList>
    </citation>
    <scope>NUCLEOTIDE SEQUENCE</scope>
    <source>
        <strain evidence="2">Isolate 1302-5</strain>
    </source>
</reference>
<evidence type="ECO:0000256" key="1">
    <source>
        <dbReference type="SAM" id="Phobius"/>
    </source>
</evidence>
<name>A0A7S4MKS4_9STRA</name>
<organism evidence="2">
    <name type="scientific">Odontella aurita</name>
    <dbReference type="NCBI Taxonomy" id="265563"/>
    <lineage>
        <taxon>Eukaryota</taxon>
        <taxon>Sar</taxon>
        <taxon>Stramenopiles</taxon>
        <taxon>Ochrophyta</taxon>
        <taxon>Bacillariophyta</taxon>
        <taxon>Mediophyceae</taxon>
        <taxon>Biddulphiophycidae</taxon>
        <taxon>Eupodiscales</taxon>
        <taxon>Odontellaceae</taxon>
        <taxon>Odontella</taxon>
    </lineage>
</organism>
<evidence type="ECO:0000313" key="2">
    <source>
        <dbReference type="EMBL" id="CAE2228797.1"/>
    </source>
</evidence>
<feature type="transmembrane region" description="Helical" evidence="1">
    <location>
        <begin position="61"/>
        <end position="81"/>
    </location>
</feature>
<feature type="transmembrane region" description="Helical" evidence="1">
    <location>
        <begin position="134"/>
        <end position="151"/>
    </location>
</feature>
<gene>
    <name evidence="2" type="ORF">OAUR00152_LOCUS11152</name>
</gene>
<dbReference type="EMBL" id="HBKQ01016550">
    <property type="protein sequence ID" value="CAE2228797.1"/>
    <property type="molecule type" value="Transcribed_RNA"/>
</dbReference>
<keyword evidence="1" id="KW-0812">Transmembrane</keyword>
<keyword evidence="1" id="KW-1133">Transmembrane helix</keyword>
<feature type="transmembrane region" description="Helical" evidence="1">
    <location>
        <begin position="163"/>
        <end position="182"/>
    </location>
</feature>
<dbReference type="InterPro" id="IPR037185">
    <property type="entry name" value="EmrE-like"/>
</dbReference>
<keyword evidence="1" id="KW-0472">Membrane</keyword>
<dbReference type="Gene3D" id="1.10.3730.20">
    <property type="match status" value="1"/>
</dbReference>
<accession>A0A7S4MKS4</accession>
<feature type="transmembrane region" description="Helical" evidence="1">
    <location>
        <begin position="188"/>
        <end position="205"/>
    </location>
</feature>
<feature type="transmembrane region" description="Helical" evidence="1">
    <location>
        <begin position="93"/>
        <end position="114"/>
    </location>
</feature>
<proteinExistence type="predicted"/>
<dbReference type="AlphaFoldDB" id="A0A7S4MKS4"/>
<protein>
    <recommendedName>
        <fullName evidence="3">EamA domain-containing protein</fullName>
    </recommendedName>
</protein>
<dbReference type="SUPFAM" id="SSF103481">
    <property type="entry name" value="Multidrug resistance efflux transporter EmrE"/>
    <property type="match status" value="1"/>
</dbReference>